<feature type="transmembrane region" description="Helical" evidence="2">
    <location>
        <begin position="181"/>
        <end position="206"/>
    </location>
</feature>
<feature type="transmembrane region" description="Helical" evidence="2">
    <location>
        <begin position="6"/>
        <end position="35"/>
    </location>
</feature>
<feature type="compositionally biased region" description="Gly residues" evidence="1">
    <location>
        <begin position="373"/>
        <end position="383"/>
    </location>
</feature>
<name>A0A1C6V2G5_9ACTN</name>
<proteinExistence type="predicted"/>
<dbReference type="InterPro" id="IPR051790">
    <property type="entry name" value="Cytochrome_c-biogenesis_DsbD"/>
</dbReference>
<feature type="transmembrane region" description="Helical" evidence="2">
    <location>
        <begin position="311"/>
        <end position="329"/>
    </location>
</feature>
<keyword evidence="4" id="KW-1185">Reference proteome</keyword>
<dbReference type="PANTHER" id="PTHR31272">
    <property type="entry name" value="CYTOCHROME C-TYPE BIOGENESIS PROTEIN HI_1454-RELATED"/>
    <property type="match status" value="1"/>
</dbReference>
<dbReference type="RefSeq" id="WP_229688229.1">
    <property type="nucleotide sequence ID" value="NZ_BMMJ01000002.1"/>
</dbReference>
<accession>A0A1C6V2G5</accession>
<evidence type="ECO:0000256" key="2">
    <source>
        <dbReference type="SAM" id="Phobius"/>
    </source>
</evidence>
<feature type="transmembrane region" description="Helical" evidence="2">
    <location>
        <begin position="256"/>
        <end position="277"/>
    </location>
</feature>
<feature type="compositionally biased region" description="Basic and acidic residues" evidence="1">
    <location>
        <begin position="361"/>
        <end position="372"/>
    </location>
</feature>
<reference evidence="3 4" key="1">
    <citation type="submission" date="2016-06" db="EMBL/GenBank/DDBJ databases">
        <authorList>
            <person name="Kjaerup R.B."/>
            <person name="Dalgaard T.S."/>
            <person name="Juul-Madsen H.R."/>
        </authorList>
    </citation>
    <scope>NUCLEOTIDE SEQUENCE [LARGE SCALE GENOMIC DNA]</scope>
    <source>
        <strain evidence="3 4">DSM 45577</strain>
    </source>
</reference>
<dbReference type="AlphaFoldDB" id="A0A1C6V2G5"/>
<keyword evidence="2" id="KW-1133">Transmembrane helix</keyword>
<dbReference type="EMBL" id="FMIA01000002">
    <property type="protein sequence ID" value="SCL60523.1"/>
    <property type="molecule type" value="Genomic_DNA"/>
</dbReference>
<dbReference type="Proteomes" id="UP000198937">
    <property type="component" value="Unassembled WGS sequence"/>
</dbReference>
<evidence type="ECO:0000256" key="1">
    <source>
        <dbReference type="SAM" id="MobiDB-lite"/>
    </source>
</evidence>
<feature type="transmembrane region" description="Helical" evidence="2">
    <location>
        <begin position="106"/>
        <end position="129"/>
    </location>
</feature>
<keyword evidence="2" id="KW-0812">Transmembrane</keyword>
<evidence type="ECO:0000313" key="3">
    <source>
        <dbReference type="EMBL" id="SCL60523.1"/>
    </source>
</evidence>
<feature type="region of interest" description="Disordered" evidence="1">
    <location>
        <begin position="339"/>
        <end position="390"/>
    </location>
</feature>
<dbReference type="PANTHER" id="PTHR31272:SF4">
    <property type="entry name" value="CYTOCHROME C-TYPE BIOGENESIS PROTEIN HI_1454-RELATED"/>
    <property type="match status" value="1"/>
</dbReference>
<dbReference type="STRING" id="683228.GA0070617_4405"/>
<sequence length="390" mass="38867">MSSAPLLLALTAGMLGAVNPCGFAMLPAYLSVLVVDPPPERAASPDRAGVAGRGLRSGRGPSGGRGGAGGGRGGAGGGRGGSEGGGRLGGRGSRDEVGRRGAVRRALTAGAALTIGYVLVFGAFGLALAPLTGWLRPRLPWVTLLLGLLLVALGCWLLAGRRLPGPPGFTRAPRLSRTWPAMTLFGMAYALTSLTCAIAPFLAIVATSFQAGSTLRGLALFGAYAIGMGLVVTVTALGVALLRGQLVARLRGAGAVVPRLGGAVLLAAGGYVAWYGWYELRLAAGRRDAVHDPVVTAAGRVQQQLVAALDTAGPVTLGVLLVLMLALAAGRGWRARPATAAGAPVPAGGPARPDDGWPDGGRADGARPDGGRAGRGRSAGGEAVGAEPVA</sequence>
<gene>
    <name evidence="3" type="ORF">GA0070617_4405</name>
</gene>
<protein>
    <submittedName>
        <fullName evidence="3">Cytochrome c biogenesis protein CcdA</fullName>
    </submittedName>
</protein>
<evidence type="ECO:0000313" key="4">
    <source>
        <dbReference type="Proteomes" id="UP000198937"/>
    </source>
</evidence>
<feature type="transmembrane region" description="Helical" evidence="2">
    <location>
        <begin position="141"/>
        <end position="160"/>
    </location>
</feature>
<feature type="compositionally biased region" description="Gly residues" evidence="1">
    <location>
        <begin position="51"/>
        <end position="91"/>
    </location>
</feature>
<feature type="compositionally biased region" description="Low complexity" evidence="1">
    <location>
        <begin position="339"/>
        <end position="351"/>
    </location>
</feature>
<organism evidence="3 4">
    <name type="scientific">Micromonospora yangpuensis</name>
    <dbReference type="NCBI Taxonomy" id="683228"/>
    <lineage>
        <taxon>Bacteria</taxon>
        <taxon>Bacillati</taxon>
        <taxon>Actinomycetota</taxon>
        <taxon>Actinomycetes</taxon>
        <taxon>Micromonosporales</taxon>
        <taxon>Micromonosporaceae</taxon>
        <taxon>Micromonospora</taxon>
    </lineage>
</organism>
<keyword evidence="2" id="KW-0472">Membrane</keyword>
<feature type="region of interest" description="Disordered" evidence="1">
    <location>
        <begin position="41"/>
        <end position="97"/>
    </location>
</feature>
<feature type="transmembrane region" description="Helical" evidence="2">
    <location>
        <begin position="218"/>
        <end position="244"/>
    </location>
</feature>